<reference evidence="2 3" key="1">
    <citation type="journal article" date="2010" name="Science">
        <title>Pathogenicity determinants in smut fungi revealed by genome comparison.</title>
        <authorList>
            <person name="Schirawski J."/>
            <person name="Mannhaupt G."/>
            <person name="Muench K."/>
            <person name="Brefort T."/>
            <person name="Schipper K."/>
            <person name="Doehlemann G."/>
            <person name="Di Stasio M."/>
            <person name="Roessel N."/>
            <person name="Mendoza-Mendoza A."/>
            <person name="Pester D."/>
            <person name="Mueller O."/>
            <person name="Winterberg B."/>
            <person name="Meyer E."/>
            <person name="Ghareeb H."/>
            <person name="Wollenberg T."/>
            <person name="Muensterkoetter M."/>
            <person name="Wong P."/>
            <person name="Walter M."/>
            <person name="Stukenbrock E."/>
            <person name="Gueldener U."/>
            <person name="Kahmann R."/>
        </authorList>
    </citation>
    <scope>NUCLEOTIDE SEQUENCE [LARGE SCALE GENOMIC DNA]</scope>
    <source>
        <strain evidence="3">SRZ2</strain>
    </source>
</reference>
<evidence type="ECO:0000313" key="2">
    <source>
        <dbReference type="EMBL" id="CBQ69350.1"/>
    </source>
</evidence>
<dbReference type="VEuPathDB" id="FungiDB:sr15815"/>
<protein>
    <submittedName>
        <fullName evidence="2">Uncharacterized protein</fullName>
    </submittedName>
</protein>
<feature type="region of interest" description="Disordered" evidence="1">
    <location>
        <begin position="496"/>
        <end position="556"/>
    </location>
</feature>
<dbReference type="EMBL" id="FQ311436">
    <property type="protein sequence ID" value="CBQ69350.1"/>
    <property type="molecule type" value="Genomic_DNA"/>
</dbReference>
<sequence length="860" mass="91330">MSAKSPVKRGSMLGSLSVADRAKMFQNDANAATPAKPLVMRTSKAAPTSTAREALPSSSSSASASRSSPVHPASSEACASSSPAVLSRGDDHESVAVIKHARRISVSTPIHRRARSDVSVLDPFVGAHAATSNTPRRASQPQCTSAPTIRTTSFAEIEQLAASLDATRPRPAARRARASSVLMHSIAEENVHLRMCASTETIRGVAQPAAVRSDEHVRFHVSPCPSDDGSVDWHRFVSANYGVSAVEYRQPIVIADCELARKRVYTSRLCTADSPTLHDEATWLEEELANCSSDDEPQRSLDEDEYLTPDGSPLLSPVNVMAPPAVEILGLGIQDATLQLPGQAVGADKSADSLLEQVALHEACLRTLHTLSHDERDQAAAIASAVNRRQHAHAPAMPHRRSSLSVPGAALRRAGSSGDFGATQRDSLLFADDTYDASLSPMADLGHEYTLDTAERRASAASYLSTDSTASADVSVGSQASSLLYNAHLAAPRMHRAGSADTASTRPSSIASSCCHDKPPAPAPVKPPRSPLRSTSRALALATPQPAQRAASPARQAQCDVVRMQAMPLPALPADATARVRRQASRRRMGTDQPLPPARLDSLDTVVAAAPRETQLREEFPDRLLGAWMAAPASQAGDVAALNEHVSVEPVPLHERVRRDAATHVPASPDVAVDAIPVYPGAAARKRLGVDSLAPAATPPSRPSTTLKSKLSGRFGLSLASRDAASPAAELPAAWKERIGRPSLDRRRPSLTSLTAVPTERARSSLGLRKMLSSLTTSSAAPVAEPSAEASIQALAASTFESPRSARRASLRRERAQRRYESFMELSDDDDEEAVARRKDLTKVLGGEVLRPQSGSRAGW</sequence>
<feature type="compositionally biased region" description="Low complexity" evidence="1">
    <location>
        <begin position="56"/>
        <end position="84"/>
    </location>
</feature>
<gene>
    <name evidence="2" type="ORF">sr15815</name>
</gene>
<accession>E6ZQ43</accession>
<organism evidence="2 3">
    <name type="scientific">Sporisorium reilianum (strain SRZ2)</name>
    <name type="common">Maize head smut fungus</name>
    <dbReference type="NCBI Taxonomy" id="999809"/>
    <lineage>
        <taxon>Eukaryota</taxon>
        <taxon>Fungi</taxon>
        <taxon>Dikarya</taxon>
        <taxon>Basidiomycota</taxon>
        <taxon>Ustilaginomycotina</taxon>
        <taxon>Ustilaginomycetes</taxon>
        <taxon>Ustilaginales</taxon>
        <taxon>Ustilaginaceae</taxon>
        <taxon>Sporisorium</taxon>
    </lineage>
</organism>
<evidence type="ECO:0000313" key="3">
    <source>
        <dbReference type="Proteomes" id="UP000008867"/>
    </source>
</evidence>
<feature type="compositionally biased region" description="Polar residues" evidence="1">
    <location>
        <begin position="501"/>
        <end position="512"/>
    </location>
</feature>
<dbReference type="HOGENOM" id="CLU_291530_0_0_1"/>
<dbReference type="OrthoDB" id="2556353at2759"/>
<feature type="region of interest" description="Disordered" evidence="1">
    <location>
        <begin position="28"/>
        <end position="90"/>
    </location>
</feature>
<proteinExistence type="predicted"/>
<name>E6ZQ43_SPORE</name>
<evidence type="ECO:0000256" key="1">
    <source>
        <dbReference type="SAM" id="MobiDB-lite"/>
    </source>
</evidence>
<feature type="compositionally biased region" description="Low complexity" evidence="1">
    <location>
        <begin position="542"/>
        <end position="556"/>
    </location>
</feature>
<dbReference type="eggNOG" id="ENOG502TDW7">
    <property type="taxonomic scope" value="Eukaryota"/>
</dbReference>
<feature type="compositionally biased region" description="Pro residues" evidence="1">
    <location>
        <begin position="520"/>
        <end position="530"/>
    </location>
</feature>
<keyword evidence="3" id="KW-1185">Reference proteome</keyword>
<dbReference type="Proteomes" id="UP000008867">
    <property type="component" value="Chromosome 15"/>
</dbReference>
<dbReference type="AlphaFoldDB" id="E6ZQ43"/>